<dbReference type="AlphaFoldDB" id="A0A2P2N2C5"/>
<evidence type="ECO:0000313" key="2">
    <source>
        <dbReference type="EMBL" id="MBX36639.1"/>
    </source>
</evidence>
<reference evidence="2" key="1">
    <citation type="submission" date="2018-02" db="EMBL/GenBank/DDBJ databases">
        <title>Rhizophora mucronata_Transcriptome.</title>
        <authorList>
            <person name="Meera S.P."/>
            <person name="Sreeshan A."/>
            <person name="Augustine A."/>
        </authorList>
    </citation>
    <scope>NUCLEOTIDE SEQUENCE</scope>
    <source>
        <tissue evidence="2">Leaf</tissue>
    </source>
</reference>
<proteinExistence type="predicted"/>
<protein>
    <submittedName>
        <fullName evidence="2">Uncharacterized protein</fullName>
    </submittedName>
</protein>
<evidence type="ECO:0000256" key="1">
    <source>
        <dbReference type="SAM" id="MobiDB-lite"/>
    </source>
</evidence>
<dbReference type="EMBL" id="GGEC01056155">
    <property type="protein sequence ID" value="MBX36639.1"/>
    <property type="molecule type" value="Transcribed_RNA"/>
</dbReference>
<feature type="region of interest" description="Disordered" evidence="1">
    <location>
        <begin position="21"/>
        <end position="41"/>
    </location>
</feature>
<accession>A0A2P2N2C5</accession>
<sequence length="41" mass="4834">MFVITTMGKFFLSWPTIPTFRNEGPIHGHQTSRLQLGRRHH</sequence>
<name>A0A2P2N2C5_RHIMU</name>
<organism evidence="2">
    <name type="scientific">Rhizophora mucronata</name>
    <name type="common">Asiatic mangrove</name>
    <dbReference type="NCBI Taxonomy" id="61149"/>
    <lineage>
        <taxon>Eukaryota</taxon>
        <taxon>Viridiplantae</taxon>
        <taxon>Streptophyta</taxon>
        <taxon>Embryophyta</taxon>
        <taxon>Tracheophyta</taxon>
        <taxon>Spermatophyta</taxon>
        <taxon>Magnoliopsida</taxon>
        <taxon>eudicotyledons</taxon>
        <taxon>Gunneridae</taxon>
        <taxon>Pentapetalae</taxon>
        <taxon>rosids</taxon>
        <taxon>fabids</taxon>
        <taxon>Malpighiales</taxon>
        <taxon>Rhizophoraceae</taxon>
        <taxon>Rhizophora</taxon>
    </lineage>
</organism>